<dbReference type="InterPro" id="IPR051785">
    <property type="entry name" value="MMCE/EMCE_epimerase"/>
</dbReference>
<name>A0A081BDJ7_9HYPH</name>
<dbReference type="InterPro" id="IPR025870">
    <property type="entry name" value="Glyoxalase-like_dom"/>
</dbReference>
<dbReference type="Gene3D" id="3.10.180.10">
    <property type="entry name" value="2,3-Dihydroxybiphenyl 1,2-Dioxygenase, domain 1"/>
    <property type="match status" value="2"/>
</dbReference>
<dbReference type="Pfam" id="PF13669">
    <property type="entry name" value="Glyoxalase_4"/>
    <property type="match status" value="1"/>
</dbReference>
<comment type="caution">
    <text evidence="3">The sequence shown here is derived from an EMBL/GenBank/DDBJ whole genome shotgun (WGS) entry which is preliminary data.</text>
</comment>
<dbReference type="GO" id="GO:0046872">
    <property type="term" value="F:metal ion binding"/>
    <property type="evidence" value="ECO:0007669"/>
    <property type="project" value="UniProtKB-KW"/>
</dbReference>
<dbReference type="PANTHER" id="PTHR43048">
    <property type="entry name" value="METHYLMALONYL-COA EPIMERASE"/>
    <property type="match status" value="1"/>
</dbReference>
<dbReference type="PANTHER" id="PTHR43048:SF3">
    <property type="entry name" value="METHYLMALONYL-COA EPIMERASE, MITOCHONDRIAL"/>
    <property type="match status" value="1"/>
</dbReference>
<accession>A0A081BDJ7</accession>
<proteinExistence type="predicted"/>
<dbReference type="RefSeq" id="WP_045448376.1">
    <property type="nucleotide sequence ID" value="NZ_BBIO01000015.1"/>
</dbReference>
<dbReference type="SUPFAM" id="SSF54593">
    <property type="entry name" value="Glyoxalase/Bleomycin resistance protein/Dihydroxybiphenyl dioxygenase"/>
    <property type="match status" value="1"/>
</dbReference>
<keyword evidence="1" id="KW-0479">Metal-binding</keyword>
<dbReference type="GO" id="GO:0046491">
    <property type="term" value="P:L-methylmalonyl-CoA metabolic process"/>
    <property type="evidence" value="ECO:0007669"/>
    <property type="project" value="TreeGrafter"/>
</dbReference>
<protein>
    <submittedName>
        <fullName evidence="3">Conserved protein</fullName>
    </submittedName>
</protein>
<dbReference type="EMBL" id="BBIO01000015">
    <property type="protein sequence ID" value="GAK46115.1"/>
    <property type="molecule type" value="Genomic_DNA"/>
</dbReference>
<evidence type="ECO:0000259" key="2">
    <source>
        <dbReference type="PROSITE" id="PS51819"/>
    </source>
</evidence>
<feature type="domain" description="VOC" evidence="2">
    <location>
        <begin position="166"/>
        <end position="282"/>
    </location>
</feature>
<dbReference type="InterPro" id="IPR029068">
    <property type="entry name" value="Glyas_Bleomycin-R_OHBP_Dase"/>
</dbReference>
<evidence type="ECO:0000313" key="3">
    <source>
        <dbReference type="EMBL" id="GAK46115.1"/>
    </source>
</evidence>
<dbReference type="InterPro" id="IPR037523">
    <property type="entry name" value="VOC_core"/>
</dbReference>
<dbReference type="PROSITE" id="PS51819">
    <property type="entry name" value="VOC"/>
    <property type="match status" value="2"/>
</dbReference>
<evidence type="ECO:0000313" key="4">
    <source>
        <dbReference type="Proteomes" id="UP000028702"/>
    </source>
</evidence>
<dbReference type="STRING" id="1333998.M2A_2614"/>
<dbReference type="Proteomes" id="UP000028702">
    <property type="component" value="Unassembled WGS sequence"/>
</dbReference>
<gene>
    <name evidence="3" type="ORF">M2A_2614</name>
</gene>
<dbReference type="GO" id="GO:0004493">
    <property type="term" value="F:methylmalonyl-CoA epimerase activity"/>
    <property type="evidence" value="ECO:0007669"/>
    <property type="project" value="TreeGrafter"/>
</dbReference>
<feature type="domain" description="VOC" evidence="2">
    <location>
        <begin position="4"/>
        <end position="143"/>
    </location>
</feature>
<sequence length="290" mass="31490">MIDIIDHILIAVPELDGPVADYTKLTGRLPSWRGSHPGLGSVNALFRFSNTYIELVAPKGEGRFGDILRPHLEKNGAGIIGLAFGVEDAAGAAAFLREKGLSASDPLPGEGADEGGALAPRRWKNVMLPPEETNGLFMFLIEQEDRLALPFAPLVKEGEGRAAAEAIDHVVINTPDADSVIALLQGKLGLRLALDNTVKEWGVRQIFFRTGRMTIEVISSLDEKKRAKEDHYWGITFRYPDLTKARARLLEAGVPVSDIRKGRKKGTVVATPKGATFGIPTLLLAPERKD</sequence>
<organism evidence="3 4">
    <name type="scientific">Tepidicaulis marinus</name>
    <dbReference type="NCBI Taxonomy" id="1333998"/>
    <lineage>
        <taxon>Bacteria</taxon>
        <taxon>Pseudomonadati</taxon>
        <taxon>Pseudomonadota</taxon>
        <taxon>Alphaproteobacteria</taxon>
        <taxon>Hyphomicrobiales</taxon>
        <taxon>Parvibaculaceae</taxon>
        <taxon>Tepidicaulis</taxon>
    </lineage>
</organism>
<reference evidence="3 4" key="1">
    <citation type="submission" date="2014-07" db="EMBL/GenBank/DDBJ databases">
        <title>Tepidicaulis marinum gen. nov., sp. nov., a novel marine bacterium denitrifying nitrate to nitrous oxide strictly under microaerobic conditions.</title>
        <authorList>
            <person name="Takeuchi M."/>
            <person name="Yamagishi T."/>
            <person name="Kamagata Y."/>
            <person name="Oshima K."/>
            <person name="Hattori M."/>
            <person name="Katayama T."/>
            <person name="Hanada S."/>
            <person name="Tamaki H."/>
            <person name="Marumo K."/>
            <person name="Maeda H."/>
            <person name="Nedachi M."/>
            <person name="Iwasaki W."/>
            <person name="Suwa Y."/>
            <person name="Sakata S."/>
        </authorList>
    </citation>
    <scope>NUCLEOTIDE SEQUENCE [LARGE SCALE GENOMIC DNA]</scope>
    <source>
        <strain evidence="3 4">MA2</strain>
    </source>
</reference>
<dbReference type="eggNOG" id="COG0346">
    <property type="taxonomic scope" value="Bacteria"/>
</dbReference>
<dbReference type="Pfam" id="PF13468">
    <property type="entry name" value="Glyoxalase_3"/>
    <property type="match status" value="1"/>
</dbReference>
<dbReference type="AlphaFoldDB" id="A0A081BDJ7"/>
<keyword evidence="4" id="KW-1185">Reference proteome</keyword>
<evidence type="ECO:0000256" key="1">
    <source>
        <dbReference type="ARBA" id="ARBA00022723"/>
    </source>
</evidence>